<sequence>MNTAAAQSVLFLSHGSPLHAMLDSDAARAWAKLGASLPRPRAIIAVSAHWNTGIPMLTGAEAPATIHDFGGFPDALYRLRYPAPGAPALAEQARGLLRDAGLTAGIDGARGLDHGAWVPLLHMFPKADVPVIQLSVQPELCARHHYAVGKALAPLVADDVLIVASGHTTHNLRDAFRRPDLLGQSVEPMPYVKAFDDWVAAAIEARRIDDLLDWTQRAPDALRAHPSPEHFLPLFVALGAAGDGVGVERFLSVFDGPALAMDSWRWTPAAA</sequence>
<dbReference type="Gene3D" id="3.40.830.10">
    <property type="entry name" value="LigB-like"/>
    <property type="match status" value="1"/>
</dbReference>
<dbReference type="SUPFAM" id="SSF53213">
    <property type="entry name" value="LigB-like"/>
    <property type="match status" value="1"/>
</dbReference>
<keyword evidence="7" id="KW-0223">Dioxygenase</keyword>
<organism evidence="7 8">
    <name type="scientific">Niveibacterium microcysteis</name>
    <dbReference type="NCBI Taxonomy" id="2811415"/>
    <lineage>
        <taxon>Bacteria</taxon>
        <taxon>Pseudomonadati</taxon>
        <taxon>Pseudomonadota</taxon>
        <taxon>Betaproteobacteria</taxon>
        <taxon>Rhodocyclales</taxon>
        <taxon>Rhodocyclaceae</taxon>
        <taxon>Niveibacterium</taxon>
    </lineage>
</organism>
<keyword evidence="5" id="KW-0560">Oxidoreductase</keyword>
<dbReference type="Pfam" id="PF02900">
    <property type="entry name" value="LigB"/>
    <property type="match status" value="1"/>
</dbReference>
<evidence type="ECO:0000259" key="6">
    <source>
        <dbReference type="Pfam" id="PF02900"/>
    </source>
</evidence>
<evidence type="ECO:0000256" key="1">
    <source>
        <dbReference type="ARBA" id="ARBA00001947"/>
    </source>
</evidence>
<proteinExistence type="inferred from homology"/>
<reference evidence="7 8" key="1">
    <citation type="submission" date="2021-02" db="EMBL/GenBank/DDBJ databases">
        <title>Niveibacterium changnyeongensis HC41.</title>
        <authorList>
            <person name="Kang M."/>
        </authorList>
    </citation>
    <scope>NUCLEOTIDE SEQUENCE [LARGE SCALE GENOMIC DNA]</scope>
    <source>
        <strain evidence="7 8">HC41</strain>
    </source>
</reference>
<accession>A0ABX7M2G2</accession>
<evidence type="ECO:0000256" key="2">
    <source>
        <dbReference type="ARBA" id="ARBA00007581"/>
    </source>
</evidence>
<dbReference type="InterPro" id="IPR014436">
    <property type="entry name" value="Extradiol_dOase_DODA"/>
</dbReference>
<comment type="cofactor">
    <cofactor evidence="1">
        <name>Zn(2+)</name>
        <dbReference type="ChEBI" id="CHEBI:29105"/>
    </cofactor>
</comment>
<dbReference type="Proteomes" id="UP000663570">
    <property type="component" value="Chromosome"/>
</dbReference>
<dbReference type="InterPro" id="IPR004183">
    <property type="entry name" value="Xdiol_dOase_suB"/>
</dbReference>
<keyword evidence="4" id="KW-0862">Zinc</keyword>
<gene>
    <name evidence="7" type="ORF">JY500_13740</name>
</gene>
<protein>
    <submittedName>
        <fullName evidence="7">Dioxygenase</fullName>
    </submittedName>
</protein>
<dbReference type="CDD" id="cd07363">
    <property type="entry name" value="45_DOPA_Dioxygenase"/>
    <property type="match status" value="1"/>
</dbReference>
<dbReference type="RefSeq" id="WP_206253212.1">
    <property type="nucleotide sequence ID" value="NZ_CP071060.1"/>
</dbReference>
<feature type="domain" description="Extradiol ring-cleavage dioxygenase class III enzyme subunit B" evidence="6">
    <location>
        <begin position="25"/>
        <end position="243"/>
    </location>
</feature>
<dbReference type="PIRSF" id="PIRSF006157">
    <property type="entry name" value="Doxgns_DODA"/>
    <property type="match status" value="1"/>
</dbReference>
<keyword evidence="3" id="KW-0479">Metal-binding</keyword>
<evidence type="ECO:0000256" key="4">
    <source>
        <dbReference type="ARBA" id="ARBA00022833"/>
    </source>
</evidence>
<evidence type="ECO:0000313" key="8">
    <source>
        <dbReference type="Proteomes" id="UP000663570"/>
    </source>
</evidence>
<dbReference type="GO" id="GO:0051213">
    <property type="term" value="F:dioxygenase activity"/>
    <property type="evidence" value="ECO:0007669"/>
    <property type="project" value="UniProtKB-KW"/>
</dbReference>
<comment type="similarity">
    <text evidence="2">Belongs to the DODA-type extradiol aromatic ring-opening dioxygenase family.</text>
</comment>
<dbReference type="EMBL" id="CP071060">
    <property type="protein sequence ID" value="QSI75554.1"/>
    <property type="molecule type" value="Genomic_DNA"/>
</dbReference>
<keyword evidence="8" id="KW-1185">Reference proteome</keyword>
<evidence type="ECO:0000313" key="7">
    <source>
        <dbReference type="EMBL" id="QSI75554.1"/>
    </source>
</evidence>
<name>A0ABX7M2G2_9RHOO</name>
<dbReference type="PANTHER" id="PTHR30096">
    <property type="entry name" value="4,5-DOPA DIOXYGENASE EXTRADIOL-LIKE PROTEIN"/>
    <property type="match status" value="1"/>
</dbReference>
<evidence type="ECO:0000256" key="5">
    <source>
        <dbReference type="ARBA" id="ARBA00023002"/>
    </source>
</evidence>
<evidence type="ECO:0000256" key="3">
    <source>
        <dbReference type="ARBA" id="ARBA00022723"/>
    </source>
</evidence>
<dbReference type="PANTHER" id="PTHR30096:SF0">
    <property type="entry name" value="4,5-DOPA DIOXYGENASE EXTRADIOL-LIKE PROTEIN"/>
    <property type="match status" value="1"/>
</dbReference>